<dbReference type="EMBL" id="ML979132">
    <property type="protein sequence ID" value="KAF1920859.1"/>
    <property type="molecule type" value="Genomic_DNA"/>
</dbReference>
<proteinExistence type="predicted"/>
<accession>A0A6A5R042</accession>
<reference evidence="2" key="1">
    <citation type="journal article" date="2020" name="Stud. Mycol.">
        <title>101 Dothideomycetes genomes: a test case for predicting lifestyles and emergence of pathogens.</title>
        <authorList>
            <person name="Haridas S."/>
            <person name="Albert R."/>
            <person name="Binder M."/>
            <person name="Bloem J."/>
            <person name="Labutti K."/>
            <person name="Salamov A."/>
            <person name="Andreopoulos B."/>
            <person name="Baker S."/>
            <person name="Barry K."/>
            <person name="Bills G."/>
            <person name="Bluhm B."/>
            <person name="Cannon C."/>
            <person name="Castanera R."/>
            <person name="Culley D."/>
            <person name="Daum C."/>
            <person name="Ezra D."/>
            <person name="Gonzalez J."/>
            <person name="Henrissat B."/>
            <person name="Kuo A."/>
            <person name="Liang C."/>
            <person name="Lipzen A."/>
            <person name="Lutzoni F."/>
            <person name="Magnuson J."/>
            <person name="Mondo S."/>
            <person name="Nolan M."/>
            <person name="Ohm R."/>
            <person name="Pangilinan J."/>
            <person name="Park H.-J."/>
            <person name="Ramirez L."/>
            <person name="Alfaro M."/>
            <person name="Sun H."/>
            <person name="Tritt A."/>
            <person name="Yoshinaga Y."/>
            <person name="Zwiers L.-H."/>
            <person name="Turgeon B."/>
            <person name="Goodwin S."/>
            <person name="Spatafora J."/>
            <person name="Crous P."/>
            <person name="Grigoriev I."/>
        </authorList>
    </citation>
    <scope>NUCLEOTIDE SEQUENCE</scope>
    <source>
        <strain evidence="2">HMLAC05119</strain>
    </source>
</reference>
<organism evidence="2 3">
    <name type="scientific">Ampelomyces quisqualis</name>
    <name type="common">Powdery mildew agent</name>
    <dbReference type="NCBI Taxonomy" id="50730"/>
    <lineage>
        <taxon>Eukaryota</taxon>
        <taxon>Fungi</taxon>
        <taxon>Dikarya</taxon>
        <taxon>Ascomycota</taxon>
        <taxon>Pezizomycotina</taxon>
        <taxon>Dothideomycetes</taxon>
        <taxon>Pleosporomycetidae</taxon>
        <taxon>Pleosporales</taxon>
        <taxon>Pleosporineae</taxon>
        <taxon>Phaeosphaeriaceae</taxon>
        <taxon>Ampelomyces</taxon>
    </lineage>
</organism>
<protein>
    <submittedName>
        <fullName evidence="2">Uncharacterized protein</fullName>
    </submittedName>
</protein>
<evidence type="ECO:0000256" key="1">
    <source>
        <dbReference type="SAM" id="MobiDB-lite"/>
    </source>
</evidence>
<keyword evidence="3" id="KW-1185">Reference proteome</keyword>
<evidence type="ECO:0000313" key="3">
    <source>
        <dbReference type="Proteomes" id="UP000800096"/>
    </source>
</evidence>
<dbReference type="Proteomes" id="UP000800096">
    <property type="component" value="Unassembled WGS sequence"/>
</dbReference>
<dbReference type="OrthoDB" id="5395789at2759"/>
<name>A0A6A5R042_AMPQU</name>
<sequence>MSATIAALRGKGNIWDPTDDEWCDAAQLAETFNASHRIPHAVPHATEQSRLSAGLGAAMQAAPSGLLTEEDEEKEKIEELGNTYYSNPLGDLNDKVMQSVLGTRTVYFAAAVAAPRSMHVVDLDAYFCTADKLLQYARPRLGDAVATILSHTNAACLSAFLNPLVKEFVFRRKVNNNEGGLILVIRREHNEVICGAYRNLGFKMLWKVYVKSVVGVTGEWCEVFAAGRTGEMVVDKGVPEWGTVRTGGEVEERTSESVQRKLELSPSKKTVKAPEDVGESDPKLMLYRSRVLATHLLWDIWSRFDGKYECRATWTADGEESVVRLSRSVVGGGEEDA</sequence>
<gene>
    <name evidence="2" type="ORF">BDU57DRAFT_544477</name>
</gene>
<dbReference type="AlphaFoldDB" id="A0A6A5R042"/>
<feature type="region of interest" description="Disordered" evidence="1">
    <location>
        <begin position="247"/>
        <end position="277"/>
    </location>
</feature>
<feature type="compositionally biased region" description="Basic and acidic residues" evidence="1">
    <location>
        <begin position="248"/>
        <end position="263"/>
    </location>
</feature>
<evidence type="ECO:0000313" key="2">
    <source>
        <dbReference type="EMBL" id="KAF1920859.1"/>
    </source>
</evidence>